<protein>
    <recommendedName>
        <fullName evidence="10">DNA2/NAM7 helicase-like C-terminal domain-containing protein</fullName>
    </recommendedName>
</protein>
<dbReference type="EMBL" id="JAQQWK010000001">
    <property type="protein sequence ID" value="KAK8054863.1"/>
    <property type="molecule type" value="Genomic_DNA"/>
</dbReference>
<evidence type="ECO:0000256" key="5">
    <source>
        <dbReference type="ARBA" id="ARBA00022840"/>
    </source>
</evidence>
<sequence>MALHQQLKNGLYSSVISSFTKRSWGDDDRFVFPLEQVLKDQSKRAFDAKNTFSSRDEYFATIGLGAKIVQTISERKQGVEFASTLWILKQDDNGLIAIVKVPKKTREDMAESQTQPISPGDRGFVLLKYTAKGDAAAGSEPIKVQVRFSMEFIEPLPSSPRGFLATKLLLRQKRPRRSPFDFSLGKDEDKPDLETLPHMYDKPHELTGDLDDRKSMAFVLKTLPCATVPHHLSAQACMSHVLEQTGIPGYVDTVIRHGEFCYVFDAEQSLRTGGAHNSTGAFLSAPTNRVPNVDIYSRLGDKSLVESDFLQLNPSQREALSLTRSAPAGFVIAHGGPGTGKTHFIIQVAKPFFLDNSHHRLLLTSAGNRGADNIAEELDKWLGSLDASVRRDSYVKALSEKARKAAEESGNKSDFKLQNETITNHYRTYGCGKLNALGDDRVQSTRLAVGTMMKQKLSSRPDLQRRYDAYARGETTERSAVKEFHRLVNLFMQDVISGAGAVCATISGVGDETVRRGYAACDLIVVDEAARVPEYQWWTLLAFYQSDKKPIGKIMVGDHLQMEPAAGRDERQSTLARQMALSLQARLRDRGIPSRSFDIQYRAVPEIAHIYNTVVYDGRLQSDEQTHVEARPLAQALIKHNEAVYGKKSSVIFFDVAGAREQNEPPQYDMPSRNAKPNGAAMANYLKWSERPKGKPKFCNQFIFTVARIVEGLIIAGFCSGPNPATIAILTPYKVELKRLMHVKTKMKFIYPMIEQVSVETVDKVQGREYDIVIVDPVTTTIPSFLDFKRLNVMLSRARCAMYVLGCREQWDNMFDDTIDGSWSVAYPLSCFAKELYPFTKRYPTALDDVCPDSNEFYDPEEFKKVSERQKK</sequence>
<accession>A0ABR1U7L2</accession>
<feature type="domain" description="DNA2/NAM7 helicase helicase" evidence="6">
    <location>
        <begin position="311"/>
        <end position="564"/>
    </location>
</feature>
<keyword evidence="2" id="KW-0547">Nucleotide-binding</keyword>
<dbReference type="InterPro" id="IPR041679">
    <property type="entry name" value="DNA2/NAM7-like_C"/>
</dbReference>
<dbReference type="Pfam" id="PF13086">
    <property type="entry name" value="AAA_11"/>
    <property type="match status" value="1"/>
</dbReference>
<evidence type="ECO:0008006" key="10">
    <source>
        <dbReference type="Google" id="ProtNLM"/>
    </source>
</evidence>
<keyword evidence="3" id="KW-0378">Hydrolase</keyword>
<dbReference type="PANTHER" id="PTHR43788:SF8">
    <property type="entry name" value="DNA-BINDING PROTEIN SMUBP-2"/>
    <property type="match status" value="1"/>
</dbReference>
<dbReference type="InterPro" id="IPR027417">
    <property type="entry name" value="P-loop_NTPase"/>
</dbReference>
<evidence type="ECO:0000256" key="4">
    <source>
        <dbReference type="ARBA" id="ARBA00022806"/>
    </source>
</evidence>
<dbReference type="InterPro" id="IPR050534">
    <property type="entry name" value="Coronavir_polyprotein_1ab"/>
</dbReference>
<evidence type="ECO:0000256" key="3">
    <source>
        <dbReference type="ARBA" id="ARBA00022801"/>
    </source>
</evidence>
<keyword evidence="4" id="KW-0347">Helicase</keyword>
<feature type="domain" description="DNA2/NAM7 helicase-like C-terminal" evidence="7">
    <location>
        <begin position="581"/>
        <end position="808"/>
    </location>
</feature>
<dbReference type="CDD" id="cd18808">
    <property type="entry name" value="SF1_C_Upf1"/>
    <property type="match status" value="1"/>
</dbReference>
<dbReference type="PANTHER" id="PTHR43788">
    <property type="entry name" value="DNA2/NAM7 HELICASE FAMILY MEMBER"/>
    <property type="match status" value="1"/>
</dbReference>
<dbReference type="Gene3D" id="3.40.50.300">
    <property type="entry name" value="P-loop containing nucleotide triphosphate hydrolases"/>
    <property type="match status" value="2"/>
</dbReference>
<evidence type="ECO:0000256" key="2">
    <source>
        <dbReference type="ARBA" id="ARBA00022741"/>
    </source>
</evidence>
<evidence type="ECO:0000259" key="6">
    <source>
        <dbReference type="Pfam" id="PF13086"/>
    </source>
</evidence>
<dbReference type="Pfam" id="PF13087">
    <property type="entry name" value="AAA_12"/>
    <property type="match status" value="1"/>
</dbReference>
<dbReference type="Proteomes" id="UP001444661">
    <property type="component" value="Unassembled WGS sequence"/>
</dbReference>
<evidence type="ECO:0000256" key="1">
    <source>
        <dbReference type="ARBA" id="ARBA00007913"/>
    </source>
</evidence>
<proteinExistence type="inferred from homology"/>
<comment type="similarity">
    <text evidence="1">Belongs to the DNA2/NAM7 helicase family.</text>
</comment>
<evidence type="ECO:0000259" key="7">
    <source>
        <dbReference type="Pfam" id="PF13087"/>
    </source>
</evidence>
<comment type="caution">
    <text evidence="8">The sequence shown here is derived from an EMBL/GenBank/DDBJ whole genome shotgun (WGS) entry which is preliminary data.</text>
</comment>
<reference evidence="8 9" key="1">
    <citation type="submission" date="2023-01" db="EMBL/GenBank/DDBJ databases">
        <title>Analysis of 21 Apiospora genomes using comparative genomics revels a genus with tremendous synthesis potential of carbohydrate active enzymes and secondary metabolites.</title>
        <authorList>
            <person name="Sorensen T."/>
        </authorList>
    </citation>
    <scope>NUCLEOTIDE SEQUENCE [LARGE SCALE GENOMIC DNA]</scope>
    <source>
        <strain evidence="8 9">CBS 33761</strain>
    </source>
</reference>
<evidence type="ECO:0000313" key="8">
    <source>
        <dbReference type="EMBL" id="KAK8054863.1"/>
    </source>
</evidence>
<dbReference type="InterPro" id="IPR047187">
    <property type="entry name" value="SF1_C_Upf1"/>
</dbReference>
<dbReference type="InterPro" id="IPR041677">
    <property type="entry name" value="DNA2/NAM7_AAA_11"/>
</dbReference>
<keyword evidence="9" id="KW-1185">Reference proteome</keyword>
<organism evidence="8 9">
    <name type="scientific">Apiospora rasikravindrae</name>
    <dbReference type="NCBI Taxonomy" id="990691"/>
    <lineage>
        <taxon>Eukaryota</taxon>
        <taxon>Fungi</taxon>
        <taxon>Dikarya</taxon>
        <taxon>Ascomycota</taxon>
        <taxon>Pezizomycotina</taxon>
        <taxon>Sordariomycetes</taxon>
        <taxon>Xylariomycetidae</taxon>
        <taxon>Amphisphaeriales</taxon>
        <taxon>Apiosporaceae</taxon>
        <taxon>Apiospora</taxon>
    </lineage>
</organism>
<keyword evidence="5" id="KW-0067">ATP-binding</keyword>
<gene>
    <name evidence="8" type="ORF">PG993_000090</name>
</gene>
<evidence type="ECO:0000313" key="9">
    <source>
        <dbReference type="Proteomes" id="UP001444661"/>
    </source>
</evidence>
<dbReference type="SUPFAM" id="SSF52540">
    <property type="entry name" value="P-loop containing nucleoside triphosphate hydrolases"/>
    <property type="match status" value="1"/>
</dbReference>
<name>A0ABR1U7L2_9PEZI</name>